<keyword evidence="2 3" id="KW-0732">Signal</keyword>
<dbReference type="Proteomes" id="UP000295391">
    <property type="component" value="Unassembled WGS sequence"/>
</dbReference>
<dbReference type="InterPro" id="IPR038352">
    <property type="entry name" value="Imelysin_sf"/>
</dbReference>
<organism evidence="5 6">
    <name type="scientific">Maritalea mobilis</name>
    <dbReference type="NCBI Taxonomy" id="483324"/>
    <lineage>
        <taxon>Bacteria</taxon>
        <taxon>Pseudomonadati</taxon>
        <taxon>Pseudomonadota</taxon>
        <taxon>Alphaproteobacteria</taxon>
        <taxon>Hyphomicrobiales</taxon>
        <taxon>Devosiaceae</taxon>
        <taxon>Maritalea</taxon>
    </lineage>
</organism>
<evidence type="ECO:0000256" key="1">
    <source>
        <dbReference type="ARBA" id="ARBA00004196"/>
    </source>
</evidence>
<comment type="caution">
    <text evidence="5">The sequence shown here is derived from an EMBL/GenBank/DDBJ whole genome shotgun (WGS) entry which is preliminary data.</text>
</comment>
<evidence type="ECO:0000313" key="6">
    <source>
        <dbReference type="Proteomes" id="UP000295391"/>
    </source>
</evidence>
<keyword evidence="6" id="KW-1185">Reference proteome</keyword>
<dbReference type="Pfam" id="PF09375">
    <property type="entry name" value="Peptidase_M75"/>
    <property type="match status" value="1"/>
</dbReference>
<evidence type="ECO:0000256" key="2">
    <source>
        <dbReference type="ARBA" id="ARBA00022729"/>
    </source>
</evidence>
<dbReference type="InterPro" id="IPR034984">
    <property type="entry name" value="Imelysin-like_IPPA"/>
</dbReference>
<evidence type="ECO:0000259" key="4">
    <source>
        <dbReference type="Pfam" id="PF09375"/>
    </source>
</evidence>
<protein>
    <recommendedName>
        <fullName evidence="4">Imelysin-like domain-containing protein</fullName>
    </recommendedName>
</protein>
<dbReference type="InterPro" id="IPR018976">
    <property type="entry name" value="Imelysin-like"/>
</dbReference>
<proteinExistence type="predicted"/>
<dbReference type="Gene3D" id="1.20.1420.20">
    <property type="entry name" value="M75 peptidase, HXXE motif"/>
    <property type="match status" value="1"/>
</dbReference>
<accession>A0A4R6VW68</accession>
<feature type="domain" description="Imelysin-like" evidence="4">
    <location>
        <begin position="35"/>
        <end position="320"/>
    </location>
</feature>
<dbReference type="AlphaFoldDB" id="A0A4R6VW68"/>
<comment type="subcellular location">
    <subcellularLocation>
        <location evidence="1">Cell envelope</location>
    </subcellularLocation>
</comment>
<dbReference type="OrthoDB" id="5729110at2"/>
<gene>
    <name evidence="5" type="ORF">ATL17_1054</name>
</gene>
<name>A0A4R6VW68_9HYPH</name>
<sequence>MMKNAIKFATLSLTLLFAQSAAAEESSALLTDYLVPAYQQLAAKADAQIDVMEALCQSPLETNLQAARDGFSALVTAYAYAEPVRFGPITQNDRLERLYFWPDRKSTGLKQVQKALVGEDESVLSVESLKDKSVALQGLNALEYVLHGALADKLTSDTNSHACRYGETIAQNMWAMADQMVIELVADDGLIAQFENPQEGSALFRTEEDVLRISFETFSHFPEIISATRLNEWAEESPNLNVLPLRRAALSMNLVLADIEGLSDAFDAFSGHYNEDDVLAIALNAYRFELSNALRTAKELAEHSNQGILADEALRKKIDYLRLVLHSLRDIANDQIAPELGLVVGFSSLDGD</sequence>
<reference evidence="5 6" key="1">
    <citation type="submission" date="2019-03" db="EMBL/GenBank/DDBJ databases">
        <title>Genomic Encyclopedia of Type Strains, Phase III (KMG-III): the genomes of soil and plant-associated and newly described type strains.</title>
        <authorList>
            <person name="Whitman W."/>
        </authorList>
    </citation>
    <scope>NUCLEOTIDE SEQUENCE [LARGE SCALE GENOMIC DNA]</scope>
    <source>
        <strain evidence="5 6">CGMCC 1.7002</strain>
    </source>
</reference>
<feature type="chain" id="PRO_5020941355" description="Imelysin-like domain-containing protein" evidence="3">
    <location>
        <begin position="24"/>
        <end position="352"/>
    </location>
</feature>
<feature type="signal peptide" evidence="3">
    <location>
        <begin position="1"/>
        <end position="23"/>
    </location>
</feature>
<dbReference type="RefSeq" id="WP_133571691.1">
    <property type="nucleotide sequence ID" value="NZ_SNYR01000001.1"/>
</dbReference>
<dbReference type="EMBL" id="SNYR01000001">
    <property type="protein sequence ID" value="TDQ67047.1"/>
    <property type="molecule type" value="Genomic_DNA"/>
</dbReference>
<dbReference type="GO" id="GO:0030313">
    <property type="term" value="C:cell envelope"/>
    <property type="evidence" value="ECO:0007669"/>
    <property type="project" value="UniProtKB-SubCell"/>
</dbReference>
<dbReference type="CDD" id="cd14659">
    <property type="entry name" value="Imelysin-like_IPPA"/>
    <property type="match status" value="1"/>
</dbReference>
<evidence type="ECO:0000256" key="3">
    <source>
        <dbReference type="SAM" id="SignalP"/>
    </source>
</evidence>
<evidence type="ECO:0000313" key="5">
    <source>
        <dbReference type="EMBL" id="TDQ67047.1"/>
    </source>
</evidence>